<comment type="caution">
    <text evidence="6">The sequence shown here is derived from an EMBL/GenBank/DDBJ whole genome shotgun (WGS) entry which is preliminary data.</text>
</comment>
<evidence type="ECO:0000313" key="7">
    <source>
        <dbReference type="Proteomes" id="UP001200604"/>
    </source>
</evidence>
<evidence type="ECO:0000256" key="1">
    <source>
        <dbReference type="ARBA" id="ARBA00005254"/>
    </source>
</evidence>
<evidence type="ECO:0000256" key="4">
    <source>
        <dbReference type="ARBA" id="ARBA00023717"/>
    </source>
</evidence>
<keyword evidence="2" id="KW-0456">Lyase</keyword>
<comment type="similarity">
    <text evidence="1">Belongs to the enoyl-CoA hydratase/isomerase family.</text>
</comment>
<evidence type="ECO:0000256" key="2">
    <source>
        <dbReference type="ARBA" id="ARBA00023239"/>
    </source>
</evidence>
<dbReference type="Proteomes" id="UP001200604">
    <property type="component" value="Unassembled WGS sequence"/>
</dbReference>
<dbReference type="PANTHER" id="PTHR11941">
    <property type="entry name" value="ENOYL-COA HYDRATASE-RELATED"/>
    <property type="match status" value="1"/>
</dbReference>
<dbReference type="SUPFAM" id="SSF52096">
    <property type="entry name" value="ClpP/crotonase"/>
    <property type="match status" value="1"/>
</dbReference>
<feature type="compositionally biased region" description="Polar residues" evidence="5">
    <location>
        <begin position="11"/>
        <end position="25"/>
    </location>
</feature>
<accession>A0ABS9HLV0</accession>
<dbReference type="Gene3D" id="1.10.12.10">
    <property type="entry name" value="Lyase 2-enoyl-coa Hydratase, Chain A, domain 2"/>
    <property type="match status" value="1"/>
</dbReference>
<organism evidence="6 7">
    <name type="scientific">Corynebacterium parakroppenstedtii</name>
    <dbReference type="NCBI Taxonomy" id="2828363"/>
    <lineage>
        <taxon>Bacteria</taxon>
        <taxon>Bacillati</taxon>
        <taxon>Actinomycetota</taxon>
        <taxon>Actinomycetes</taxon>
        <taxon>Mycobacteriales</taxon>
        <taxon>Corynebacteriaceae</taxon>
        <taxon>Corynebacterium</taxon>
    </lineage>
</organism>
<dbReference type="InterPro" id="IPR001753">
    <property type="entry name" value="Enoyl-CoA_hydra/iso"/>
</dbReference>
<comment type="catalytic activity">
    <reaction evidence="4">
        <text>a 4-saturated-(3S)-3-hydroxyacyl-CoA = a (3E)-enoyl-CoA + H2O</text>
        <dbReference type="Rhea" id="RHEA:20724"/>
        <dbReference type="ChEBI" id="CHEBI:15377"/>
        <dbReference type="ChEBI" id="CHEBI:58521"/>
        <dbReference type="ChEBI" id="CHEBI:137480"/>
        <dbReference type="EC" id="4.2.1.17"/>
    </reaction>
</comment>
<evidence type="ECO:0000313" key="6">
    <source>
        <dbReference type="EMBL" id="MCF6774783.1"/>
    </source>
</evidence>
<dbReference type="CDD" id="cd06558">
    <property type="entry name" value="crotonase-like"/>
    <property type="match status" value="1"/>
</dbReference>
<feature type="region of interest" description="Disordered" evidence="5">
    <location>
        <begin position="1"/>
        <end position="35"/>
    </location>
</feature>
<dbReference type="InterPro" id="IPR014748">
    <property type="entry name" value="Enoyl-CoA_hydra_C"/>
</dbReference>
<dbReference type="RefSeq" id="WP_180962485.1">
    <property type="nucleotide sequence ID" value="NZ_JAGSNY010000006.1"/>
</dbReference>
<name>A0ABS9HLV0_9CORY</name>
<protein>
    <submittedName>
        <fullName evidence="6">Enoyl-CoA hydratase-related protein</fullName>
    </submittedName>
</protein>
<proteinExistence type="inferred from homology"/>
<dbReference type="InterPro" id="IPR029045">
    <property type="entry name" value="ClpP/crotonase-like_dom_sf"/>
</dbReference>
<gene>
    <name evidence="6" type="ORF">L3H44_10275</name>
</gene>
<comment type="catalytic activity">
    <reaction evidence="3">
        <text>a (3S)-3-hydroxyacyl-CoA = a (2E)-enoyl-CoA + H2O</text>
        <dbReference type="Rhea" id="RHEA:16105"/>
        <dbReference type="ChEBI" id="CHEBI:15377"/>
        <dbReference type="ChEBI" id="CHEBI:57318"/>
        <dbReference type="ChEBI" id="CHEBI:58856"/>
        <dbReference type="EC" id="4.2.1.17"/>
    </reaction>
</comment>
<dbReference type="Pfam" id="PF00378">
    <property type="entry name" value="ECH_1"/>
    <property type="match status" value="1"/>
</dbReference>
<feature type="compositionally biased region" description="Basic and acidic residues" evidence="5">
    <location>
        <begin position="1"/>
        <end position="10"/>
    </location>
</feature>
<reference evidence="6 7" key="1">
    <citation type="submission" date="2022-01" db="EMBL/GenBank/DDBJ databases">
        <title>Identification and Characterization of Corynebacterium sp.</title>
        <authorList>
            <person name="Luo Q."/>
            <person name="Qu P."/>
            <person name="Chen Q."/>
        </authorList>
    </citation>
    <scope>NUCLEOTIDE SEQUENCE [LARGE SCALE GENOMIC DNA]</scope>
    <source>
        <strain evidence="6 7">MC-12</strain>
    </source>
</reference>
<keyword evidence="7" id="KW-1185">Reference proteome</keyword>
<sequence>MASNERKSSEDSSTMSEKNSGNEVNEPTARPESADYETVLVSQDDRVATVTLNRPRALNALNATLVRELVQAVESLDTDPSVGVIVITGSEKAFAAGADIKEMKDRTFPEIRERRMFGELDRLREVDTPIITAVSGYALGGGCELAMTGDIVLASETARFGQPEITLGIIPGLGGTQRLTRAIGKAKAMDLVLTGRPMRADEAERCGLVSRVFPSDSFTEDVYEVAKTVAGFSATALRAATNAVDRAFETTLSEGLRAERESFYSLFATADQKEGMSAFAEKRPAKWQHNQ</sequence>
<evidence type="ECO:0000256" key="5">
    <source>
        <dbReference type="SAM" id="MobiDB-lite"/>
    </source>
</evidence>
<evidence type="ECO:0000256" key="3">
    <source>
        <dbReference type="ARBA" id="ARBA00023709"/>
    </source>
</evidence>
<dbReference type="Gene3D" id="3.90.226.10">
    <property type="entry name" value="2-enoyl-CoA Hydratase, Chain A, domain 1"/>
    <property type="match status" value="1"/>
</dbReference>
<dbReference type="EMBL" id="JAKJKU010000004">
    <property type="protein sequence ID" value="MCF6774783.1"/>
    <property type="molecule type" value="Genomic_DNA"/>
</dbReference>
<dbReference type="GeneID" id="92727424"/>
<dbReference type="PANTHER" id="PTHR11941:SF54">
    <property type="entry name" value="ENOYL-COA HYDRATASE, MITOCHONDRIAL"/>
    <property type="match status" value="1"/>
</dbReference>